<dbReference type="PANTHER" id="PTHR21600:SF87">
    <property type="entry name" value="RNA PSEUDOURIDYLATE SYNTHASE DOMAIN-CONTAINING PROTEIN 1"/>
    <property type="match status" value="1"/>
</dbReference>
<dbReference type="RefSeq" id="WP_110389236.1">
    <property type="nucleotide sequence ID" value="NZ_QJKI01000001.1"/>
</dbReference>
<proteinExistence type="inferred from homology"/>
<dbReference type="InterPro" id="IPR020103">
    <property type="entry name" value="PsdUridine_synth_cat_dom_sf"/>
</dbReference>
<dbReference type="Proteomes" id="UP000247555">
    <property type="component" value="Unassembled WGS sequence"/>
</dbReference>
<dbReference type="InterPro" id="IPR050188">
    <property type="entry name" value="RluA_PseudoU_synthase"/>
</dbReference>
<keyword evidence="4" id="KW-1185">Reference proteome</keyword>
<dbReference type="PROSITE" id="PS01129">
    <property type="entry name" value="PSI_RLU"/>
    <property type="match status" value="1"/>
</dbReference>
<dbReference type="GO" id="GO:0009982">
    <property type="term" value="F:pseudouridine synthase activity"/>
    <property type="evidence" value="ECO:0007669"/>
    <property type="project" value="InterPro"/>
</dbReference>
<dbReference type="InterPro" id="IPR006224">
    <property type="entry name" value="PsdUridine_synth_RluA-like_CS"/>
</dbReference>
<evidence type="ECO:0000313" key="3">
    <source>
        <dbReference type="EMBL" id="PXX81920.1"/>
    </source>
</evidence>
<dbReference type="OrthoDB" id="9785808at2"/>
<comment type="similarity">
    <text evidence="1">Belongs to the pseudouridine synthase RluA family.</text>
</comment>
<protein>
    <submittedName>
        <fullName evidence="3">Pseudouridine synthase Rlu family protein</fullName>
    </submittedName>
</protein>
<name>A0A318KVS7_9NEIS</name>
<dbReference type="PANTHER" id="PTHR21600">
    <property type="entry name" value="MITOCHONDRIAL RNA PSEUDOURIDINE SYNTHASE"/>
    <property type="match status" value="1"/>
</dbReference>
<dbReference type="Pfam" id="PF00849">
    <property type="entry name" value="PseudoU_synth_2"/>
    <property type="match status" value="1"/>
</dbReference>
<dbReference type="InterPro" id="IPR006508">
    <property type="entry name" value="PsdUridine_synth_RluA-like"/>
</dbReference>
<gene>
    <name evidence="3" type="ORF">DFR34_101149</name>
</gene>
<dbReference type="CDD" id="cd02869">
    <property type="entry name" value="PseudoU_synth_RluA_like"/>
    <property type="match status" value="1"/>
</dbReference>
<reference evidence="3 4" key="1">
    <citation type="submission" date="2018-05" db="EMBL/GenBank/DDBJ databases">
        <title>Genomic Encyclopedia of Type Strains, Phase IV (KMG-IV): sequencing the most valuable type-strain genomes for metagenomic binning, comparative biology and taxonomic classification.</title>
        <authorList>
            <person name="Goeker M."/>
        </authorList>
    </citation>
    <scope>NUCLEOTIDE SEQUENCE [LARGE SCALE GENOMIC DNA]</scope>
    <source>
        <strain evidence="3 4">DSM 29661</strain>
    </source>
</reference>
<dbReference type="InterPro" id="IPR006145">
    <property type="entry name" value="PsdUridine_synth_RsuA/RluA"/>
</dbReference>
<dbReference type="AlphaFoldDB" id="A0A318KVS7"/>
<dbReference type="GO" id="GO:0000455">
    <property type="term" value="P:enzyme-directed rRNA pseudouridine synthesis"/>
    <property type="evidence" value="ECO:0007669"/>
    <property type="project" value="TreeGrafter"/>
</dbReference>
<dbReference type="SUPFAM" id="SSF55120">
    <property type="entry name" value="Pseudouridine synthase"/>
    <property type="match status" value="1"/>
</dbReference>
<dbReference type="GO" id="GO:0140098">
    <property type="term" value="F:catalytic activity, acting on RNA"/>
    <property type="evidence" value="ECO:0007669"/>
    <property type="project" value="UniProtKB-ARBA"/>
</dbReference>
<feature type="domain" description="Pseudouridine synthase RsuA/RluA-like" evidence="2">
    <location>
        <begin position="11"/>
        <end position="153"/>
    </location>
</feature>
<dbReference type="Gene3D" id="3.30.2350.10">
    <property type="entry name" value="Pseudouridine synthase"/>
    <property type="match status" value="1"/>
</dbReference>
<evidence type="ECO:0000313" key="4">
    <source>
        <dbReference type="Proteomes" id="UP000247555"/>
    </source>
</evidence>
<organism evidence="3 4">
    <name type="scientific">Rivihabitans pingtungensis</name>
    <dbReference type="NCBI Taxonomy" id="1054498"/>
    <lineage>
        <taxon>Bacteria</taxon>
        <taxon>Pseudomonadati</taxon>
        <taxon>Pseudomonadota</taxon>
        <taxon>Betaproteobacteria</taxon>
        <taxon>Neisseriales</taxon>
        <taxon>Aquaspirillaceae</taxon>
        <taxon>Rivihabitans</taxon>
    </lineage>
</organism>
<sequence>MFEVLAVTERWVLIDKHPDVSFHREDADIGLLDALRAATGLPALYPVHRLDAITSGLLLFARDPATAAALGRAWQAGEVGKLYLAIAPGKPSKKQGWVKGDMEKSRRGGWKLLHSRANPAVTWFDSVSLAPGLRLYLLRPYTGRTHQLRVALKSLGAPILGDALYGPAQHDSDRGYLHAALLSFALDGQRWTYTCLPSRGQWFTAPDSQAQMAALLAAGRARLEAEMPTGVALD</sequence>
<evidence type="ECO:0000256" key="1">
    <source>
        <dbReference type="ARBA" id="ARBA00010876"/>
    </source>
</evidence>
<dbReference type="NCBIfam" id="TIGR01621">
    <property type="entry name" value="RluA-like"/>
    <property type="match status" value="1"/>
</dbReference>
<dbReference type="EMBL" id="QJKI01000001">
    <property type="protein sequence ID" value="PXX81920.1"/>
    <property type="molecule type" value="Genomic_DNA"/>
</dbReference>
<accession>A0A318KVS7</accession>
<dbReference type="GO" id="GO:0003723">
    <property type="term" value="F:RNA binding"/>
    <property type="evidence" value="ECO:0007669"/>
    <property type="project" value="InterPro"/>
</dbReference>
<evidence type="ECO:0000259" key="2">
    <source>
        <dbReference type="Pfam" id="PF00849"/>
    </source>
</evidence>
<comment type="caution">
    <text evidence="3">The sequence shown here is derived from an EMBL/GenBank/DDBJ whole genome shotgun (WGS) entry which is preliminary data.</text>
</comment>